<keyword evidence="8" id="KW-1185">Reference proteome</keyword>
<feature type="compositionally biased region" description="Basic and acidic residues" evidence="5">
    <location>
        <begin position="110"/>
        <end position="123"/>
    </location>
</feature>
<dbReference type="PANTHER" id="PTHR46557:SF1">
    <property type="entry name" value="SERINE_THREONINE-PROTEIN PHOSPHATASE 1 REGULATORY SUBUNIT 10"/>
    <property type="match status" value="1"/>
</dbReference>
<evidence type="ECO:0000313" key="7">
    <source>
        <dbReference type="EMBL" id="CAD7243300.1"/>
    </source>
</evidence>
<dbReference type="EMBL" id="LR899920">
    <property type="protein sequence ID" value="CAD7243300.1"/>
    <property type="molecule type" value="Genomic_DNA"/>
</dbReference>
<evidence type="ECO:0000256" key="3">
    <source>
        <dbReference type="ARBA" id="ARBA00022833"/>
    </source>
</evidence>
<dbReference type="SMART" id="SM00356">
    <property type="entry name" value="ZnF_C3H1"/>
    <property type="match status" value="1"/>
</dbReference>
<protein>
    <recommendedName>
        <fullName evidence="6">C3H1-type domain-containing protein</fullName>
    </recommendedName>
</protein>
<dbReference type="PROSITE" id="PS50103">
    <property type="entry name" value="ZF_C3H1"/>
    <property type="match status" value="1"/>
</dbReference>
<sequence length="467" mass="51694">MAIAKILESATFMEALEAAGTSLPKKRRRKLSSSAETPPPTVTKPSFKFYQDTLEKDNGEETEKTSDAMEEEEVPETDTSCECISIAESKDHEEEEMDQEEEEEEEEVEELKVKVKEENHLEEDQTAAEGPKDEPGGENHSVATDRKVDLVKSEQGDRLFKLKSVLASAGGSSEKVKKKVSWAEEASLKEVFIFEMDETERVNVNRMKTFGDLMQRERDNEKKAFMKARKQAMGDTMEEQIVWGQLRPLDCPAPPAPPGSKSAEKGVQRARELSVPPATYFQLIQDSPSEPDREYQETKDPRIIPLEDSTAEEKDFTNHPWPAQKGFAPKPAQQSRAIPKGGEWRTSDGRPVAVGDFPPAPQPPPMALGGMMVPPGMMPPPMAGGYPPMMFPGPPGHTLASPMMAMYPVAPDGGPGPGTPGYGGAVYPDEGPPSQNNREREDVCRFFMKTGDCRFGDRCKFLHLVPH</sequence>
<feature type="region of interest" description="Disordered" evidence="5">
    <location>
        <begin position="18"/>
        <end position="150"/>
    </location>
</feature>
<reference evidence="7" key="1">
    <citation type="submission" date="2020-11" db="EMBL/GenBank/DDBJ databases">
        <authorList>
            <person name="Tran Van P."/>
        </authorList>
    </citation>
    <scope>NUCLEOTIDE SEQUENCE</scope>
</reference>
<dbReference type="GO" id="GO:0000785">
    <property type="term" value="C:chromatin"/>
    <property type="evidence" value="ECO:0007669"/>
    <property type="project" value="TreeGrafter"/>
</dbReference>
<evidence type="ECO:0000256" key="1">
    <source>
        <dbReference type="ARBA" id="ARBA00022723"/>
    </source>
</evidence>
<dbReference type="Proteomes" id="UP000677054">
    <property type="component" value="Unassembled WGS sequence"/>
</dbReference>
<evidence type="ECO:0000256" key="5">
    <source>
        <dbReference type="SAM" id="MobiDB-lite"/>
    </source>
</evidence>
<evidence type="ECO:0000256" key="2">
    <source>
        <dbReference type="ARBA" id="ARBA00022771"/>
    </source>
</evidence>
<proteinExistence type="predicted"/>
<feature type="compositionally biased region" description="Basic and acidic residues" evidence="5">
    <location>
        <begin position="53"/>
        <end position="67"/>
    </location>
</feature>
<keyword evidence="2 4" id="KW-0863">Zinc-finger</keyword>
<feature type="compositionally biased region" description="Basic and acidic residues" evidence="5">
    <location>
        <begin position="290"/>
        <end position="299"/>
    </location>
</feature>
<feature type="region of interest" description="Disordered" evidence="5">
    <location>
        <begin position="321"/>
        <end position="351"/>
    </location>
</feature>
<dbReference type="GO" id="GO:0008157">
    <property type="term" value="F:protein phosphatase 1 binding"/>
    <property type="evidence" value="ECO:0007669"/>
    <property type="project" value="TreeGrafter"/>
</dbReference>
<feature type="domain" description="C3H1-type" evidence="6">
    <location>
        <begin position="438"/>
        <end position="466"/>
    </location>
</feature>
<accession>A0A7R8XA29</accession>
<feature type="compositionally biased region" description="Basic and acidic residues" evidence="5">
    <location>
        <begin position="130"/>
        <end position="150"/>
    </location>
</feature>
<dbReference type="Pfam" id="PF00642">
    <property type="entry name" value="zf-CCCH"/>
    <property type="match status" value="1"/>
</dbReference>
<dbReference type="Gene3D" id="4.10.1000.10">
    <property type="entry name" value="Zinc finger, CCCH-type"/>
    <property type="match status" value="1"/>
</dbReference>
<dbReference type="InterPro" id="IPR036855">
    <property type="entry name" value="Znf_CCCH_sf"/>
</dbReference>
<keyword evidence="1 4" id="KW-0479">Metal-binding</keyword>
<evidence type="ECO:0000313" key="8">
    <source>
        <dbReference type="Proteomes" id="UP000677054"/>
    </source>
</evidence>
<name>A0A7R8XA29_9CRUS</name>
<feature type="zinc finger region" description="C3H1-type" evidence="4">
    <location>
        <begin position="438"/>
        <end position="466"/>
    </location>
</feature>
<keyword evidence="3 4" id="KW-0862">Zinc</keyword>
<dbReference type="PANTHER" id="PTHR46557">
    <property type="entry name" value="SERINE/THREONINE-PROTEIN PHOSPHATASE 1 REGULATORY SUBUNIT 10-RELATED"/>
    <property type="match status" value="1"/>
</dbReference>
<dbReference type="OrthoDB" id="2138378at2759"/>
<feature type="compositionally biased region" description="Gly residues" evidence="5">
    <location>
        <begin position="415"/>
        <end position="424"/>
    </location>
</feature>
<evidence type="ECO:0000256" key="4">
    <source>
        <dbReference type="PROSITE-ProRule" id="PRU00723"/>
    </source>
</evidence>
<dbReference type="EMBL" id="CAJPEV010000403">
    <property type="protein sequence ID" value="CAG0884928.1"/>
    <property type="molecule type" value="Genomic_DNA"/>
</dbReference>
<feature type="compositionally biased region" description="Acidic residues" evidence="5">
    <location>
        <begin position="93"/>
        <end position="109"/>
    </location>
</feature>
<feature type="region of interest" description="Disordered" evidence="5">
    <location>
        <begin position="415"/>
        <end position="438"/>
    </location>
</feature>
<gene>
    <name evidence="7" type="ORF">DSTB1V02_LOCUS3225</name>
</gene>
<dbReference type="AlphaFoldDB" id="A0A7R8XA29"/>
<dbReference type="GO" id="GO:0072357">
    <property type="term" value="C:PTW/PP1 phosphatase complex"/>
    <property type="evidence" value="ECO:0007669"/>
    <property type="project" value="TreeGrafter"/>
</dbReference>
<feature type="compositionally biased region" description="Basic and acidic residues" evidence="5">
    <location>
        <begin position="262"/>
        <end position="272"/>
    </location>
</feature>
<organism evidence="7">
    <name type="scientific">Darwinula stevensoni</name>
    <dbReference type="NCBI Taxonomy" id="69355"/>
    <lineage>
        <taxon>Eukaryota</taxon>
        <taxon>Metazoa</taxon>
        <taxon>Ecdysozoa</taxon>
        <taxon>Arthropoda</taxon>
        <taxon>Crustacea</taxon>
        <taxon>Oligostraca</taxon>
        <taxon>Ostracoda</taxon>
        <taxon>Podocopa</taxon>
        <taxon>Podocopida</taxon>
        <taxon>Darwinulocopina</taxon>
        <taxon>Darwinuloidea</taxon>
        <taxon>Darwinulidae</taxon>
        <taxon>Darwinula</taxon>
    </lineage>
</organism>
<dbReference type="InterPro" id="IPR000571">
    <property type="entry name" value="Znf_CCCH"/>
</dbReference>
<feature type="region of interest" description="Disordered" evidence="5">
    <location>
        <begin position="247"/>
        <end position="299"/>
    </location>
</feature>
<dbReference type="GO" id="GO:0008270">
    <property type="term" value="F:zinc ion binding"/>
    <property type="evidence" value="ECO:0007669"/>
    <property type="project" value="UniProtKB-KW"/>
</dbReference>
<evidence type="ECO:0000259" key="6">
    <source>
        <dbReference type="PROSITE" id="PS50103"/>
    </source>
</evidence>
<dbReference type="SUPFAM" id="SSF90229">
    <property type="entry name" value="CCCH zinc finger"/>
    <property type="match status" value="1"/>
</dbReference>